<dbReference type="Gene3D" id="2.20.130.10">
    <property type="entry name" value="CAC2371-like domains"/>
    <property type="match status" value="1"/>
</dbReference>
<dbReference type="eggNOG" id="COG2226">
    <property type="taxonomic scope" value="Bacteria"/>
</dbReference>
<gene>
    <name evidence="2" type="ORF">SAMN04489726_0260</name>
</gene>
<evidence type="ECO:0000313" key="2">
    <source>
        <dbReference type="EMBL" id="SDM18906.1"/>
    </source>
</evidence>
<sequence>MRSTGADAVRGNPGAGGGAGWAEGGGGPTLFAVTSVRDGLAFQPGATEVFGEVAAAVLGPGRHRAVDLVDLLDGLVPVPVDVVRSGDDLLPRLAHDNTLTAALTRACRSLTPGGLLIAAVPELDRLGPLRPTAPPPRVTGQGQDRQVTVQLWDWADDGSSYGLEVVQLVRGQSGWEVASSVSTRHQVLGAEDMERVLAEAGFVAVQRLAPKDTGHPLPLWVAAAPR</sequence>
<evidence type="ECO:0008006" key="4">
    <source>
        <dbReference type="Google" id="ProtNLM"/>
    </source>
</evidence>
<protein>
    <recommendedName>
        <fullName evidence="4">Methyltransferase domain-containing protein</fullName>
    </recommendedName>
</protein>
<organism evidence="2 3">
    <name type="scientific">Allokutzneria albata</name>
    <name type="common">Kibdelosporangium albatum</name>
    <dbReference type="NCBI Taxonomy" id="211114"/>
    <lineage>
        <taxon>Bacteria</taxon>
        <taxon>Bacillati</taxon>
        <taxon>Actinomycetota</taxon>
        <taxon>Actinomycetes</taxon>
        <taxon>Pseudonocardiales</taxon>
        <taxon>Pseudonocardiaceae</taxon>
        <taxon>Allokutzneria</taxon>
    </lineage>
</organism>
<reference evidence="2 3" key="1">
    <citation type="submission" date="2016-10" db="EMBL/GenBank/DDBJ databases">
        <authorList>
            <person name="de Groot N.N."/>
        </authorList>
    </citation>
    <scope>NUCLEOTIDE SEQUENCE [LARGE SCALE GENOMIC DNA]</scope>
    <source>
        <strain evidence="2 3">DSM 44149</strain>
    </source>
</reference>
<dbReference type="SUPFAM" id="SSF53335">
    <property type="entry name" value="S-adenosyl-L-methionine-dependent methyltransferases"/>
    <property type="match status" value="1"/>
</dbReference>
<dbReference type="Proteomes" id="UP000183376">
    <property type="component" value="Chromosome I"/>
</dbReference>
<accession>A0A1G9R6K3</accession>
<dbReference type="AlphaFoldDB" id="A0A1G9R6K3"/>
<dbReference type="InterPro" id="IPR029063">
    <property type="entry name" value="SAM-dependent_MTases_sf"/>
</dbReference>
<feature type="compositionally biased region" description="Gly residues" evidence="1">
    <location>
        <begin position="13"/>
        <end position="22"/>
    </location>
</feature>
<dbReference type="Gene3D" id="3.40.50.150">
    <property type="entry name" value="Vaccinia Virus protein VP39"/>
    <property type="match status" value="1"/>
</dbReference>
<keyword evidence="3" id="KW-1185">Reference proteome</keyword>
<evidence type="ECO:0000313" key="3">
    <source>
        <dbReference type="Proteomes" id="UP000183376"/>
    </source>
</evidence>
<dbReference type="STRING" id="211114.SAMN04489726_0260"/>
<evidence type="ECO:0000256" key="1">
    <source>
        <dbReference type="SAM" id="MobiDB-lite"/>
    </source>
</evidence>
<dbReference type="EMBL" id="LT629701">
    <property type="protein sequence ID" value="SDM18906.1"/>
    <property type="molecule type" value="Genomic_DNA"/>
</dbReference>
<name>A0A1G9R6K3_ALLAB</name>
<proteinExistence type="predicted"/>
<feature type="region of interest" description="Disordered" evidence="1">
    <location>
        <begin position="1"/>
        <end position="22"/>
    </location>
</feature>